<evidence type="ECO:0000313" key="1">
    <source>
        <dbReference type="EMBL" id="GAA4666720.1"/>
    </source>
</evidence>
<accession>A0ABP8VMC4</accession>
<evidence type="ECO:0000313" key="2">
    <source>
        <dbReference type="Proteomes" id="UP001501699"/>
    </source>
</evidence>
<dbReference type="Proteomes" id="UP001501699">
    <property type="component" value="Unassembled WGS sequence"/>
</dbReference>
<proteinExistence type="predicted"/>
<reference evidence="2" key="1">
    <citation type="journal article" date="2019" name="Int. J. Syst. Evol. Microbiol.">
        <title>The Global Catalogue of Microorganisms (GCM) 10K type strain sequencing project: providing services to taxonomists for standard genome sequencing and annotation.</title>
        <authorList>
            <consortium name="The Broad Institute Genomics Platform"/>
            <consortium name="The Broad Institute Genome Sequencing Center for Infectious Disease"/>
            <person name="Wu L."/>
            <person name="Ma J."/>
        </authorList>
    </citation>
    <scope>NUCLEOTIDE SEQUENCE [LARGE SCALE GENOMIC DNA]</scope>
    <source>
        <strain evidence="2">JCM 17714</strain>
    </source>
</reference>
<protein>
    <recommendedName>
        <fullName evidence="3">Phage protein</fullName>
    </recommendedName>
</protein>
<sequence>MISYSSIFVIFDQVSKKDFFKKLEWPHLVKAWSETIDWHQLTPYKVSLRLSGLDGLEYLVITRKKRGQRIFICAKDKYGKLIQSGFWEYDEKNNLCICYRRIYKLEIVKALRKRLPNFLYETFMK</sequence>
<dbReference type="RefSeq" id="WP_345119492.1">
    <property type="nucleotide sequence ID" value="NZ_BAABJA010000015.1"/>
</dbReference>
<gene>
    <name evidence="1" type="ORF">GCM10023262_14890</name>
</gene>
<organism evidence="1 2">
    <name type="scientific">Bartonella pachyuromydis</name>
    <dbReference type="NCBI Taxonomy" id="931097"/>
    <lineage>
        <taxon>Bacteria</taxon>
        <taxon>Pseudomonadati</taxon>
        <taxon>Pseudomonadota</taxon>
        <taxon>Alphaproteobacteria</taxon>
        <taxon>Hyphomicrobiales</taxon>
        <taxon>Bartonellaceae</taxon>
        <taxon>Bartonella</taxon>
    </lineage>
</organism>
<keyword evidence="2" id="KW-1185">Reference proteome</keyword>
<dbReference type="EMBL" id="BAABJA010000015">
    <property type="protein sequence ID" value="GAA4666720.1"/>
    <property type="molecule type" value="Genomic_DNA"/>
</dbReference>
<comment type="caution">
    <text evidence="1">The sequence shown here is derived from an EMBL/GenBank/DDBJ whole genome shotgun (WGS) entry which is preliminary data.</text>
</comment>
<evidence type="ECO:0008006" key="3">
    <source>
        <dbReference type="Google" id="ProtNLM"/>
    </source>
</evidence>
<name>A0ABP8VMC4_9HYPH</name>